<sequence length="342" mass="40084">MRKQFIFDPQKETATAYLTRMSPVLGALRNDGASVANQQLVSSIGSEEQKEIENEMCKALEKTICTETRRVIKMTPGRLDDYEDDYKNELRIDILKEIHKFNNPAYLEGTQTYSIDAFVRARTRGVTKKIIGMKRERKEYQMKRESHVKKIMAALHMENGSTVFKVEDIFKNQHLANDSMELSMDQIWNVMAAMEDASYLEDLTDYEANYKEKKFDSVEQQEIIKEFMKDMSAYPEYEMYIYRQSLRLRLDETTNKEIACDRRLIDMCKAAPEACDKVIYERIVIERPKSGIAPNSEFEEYVSTTYIETTYRRIDRNIRSAFVKKSLDETDMLAILNHLINM</sequence>
<reference evidence="1 2" key="1">
    <citation type="submission" date="2017-10" db="EMBL/GenBank/DDBJ databases">
        <title>Resolving the taxonomy of Roseburia spp., Eubacterium rectale and Agathobacter spp. through phylogenomic analysis.</title>
        <authorList>
            <person name="Sheridan P.O."/>
            <person name="Walker A.W."/>
            <person name="Duncan S.H."/>
            <person name="Scott K.P."/>
            <person name="Toole P.W.O."/>
            <person name="Luis P."/>
            <person name="Flint H.J."/>
        </authorList>
    </citation>
    <scope>NUCLEOTIDE SEQUENCE [LARGE SCALE GENOMIC DNA]</scope>
    <source>
        <strain evidence="1 2">JK626</strain>
    </source>
</reference>
<accession>A0A2G3DZV1</accession>
<dbReference type="AlphaFoldDB" id="A0A2G3DZV1"/>
<evidence type="ECO:0000313" key="1">
    <source>
        <dbReference type="EMBL" id="PHU36558.1"/>
    </source>
</evidence>
<dbReference type="RefSeq" id="WP_099391027.1">
    <property type="nucleotide sequence ID" value="NZ_PDYF01000002.1"/>
</dbReference>
<evidence type="ECO:0000313" key="2">
    <source>
        <dbReference type="Proteomes" id="UP000225889"/>
    </source>
</evidence>
<proteinExistence type="predicted"/>
<dbReference type="EMBL" id="PDYF01000002">
    <property type="protein sequence ID" value="PHU36558.1"/>
    <property type="molecule type" value="Genomic_DNA"/>
</dbReference>
<organism evidence="1 2">
    <name type="scientific">Pseudobutyrivibrio ruminis</name>
    <dbReference type="NCBI Taxonomy" id="46206"/>
    <lineage>
        <taxon>Bacteria</taxon>
        <taxon>Bacillati</taxon>
        <taxon>Bacillota</taxon>
        <taxon>Clostridia</taxon>
        <taxon>Lachnospirales</taxon>
        <taxon>Lachnospiraceae</taxon>
        <taxon>Pseudobutyrivibrio</taxon>
    </lineage>
</organism>
<name>A0A2G3DZV1_9FIRM</name>
<reference evidence="1 2" key="2">
    <citation type="submission" date="2017-10" db="EMBL/GenBank/DDBJ databases">
        <authorList>
            <person name="Banno H."/>
            <person name="Chua N.-H."/>
        </authorList>
    </citation>
    <scope>NUCLEOTIDE SEQUENCE [LARGE SCALE GENOMIC DNA]</scope>
    <source>
        <strain evidence="1 2">JK626</strain>
    </source>
</reference>
<comment type="caution">
    <text evidence="1">The sequence shown here is derived from an EMBL/GenBank/DDBJ whole genome shotgun (WGS) entry which is preliminary data.</text>
</comment>
<gene>
    <name evidence="1" type="ORF">CSX01_00350</name>
</gene>
<protein>
    <submittedName>
        <fullName evidence="1">Uncharacterized protein</fullName>
    </submittedName>
</protein>
<dbReference type="Proteomes" id="UP000225889">
    <property type="component" value="Unassembled WGS sequence"/>
</dbReference>